<evidence type="ECO:0000313" key="1">
    <source>
        <dbReference type="EMBL" id="RVT91419.1"/>
    </source>
</evidence>
<sequence length="281" mass="29580">MFALLQAHPAGNAVRVILAPPSGAASWRVLRRTTDTITGPDDTGAVVVAEWGREEGFTDIQGLLNGTEVYYAVFYRDAAGAEILPRAPSAVAIPSYTARDTSVDVLAVLSDRFSKGLAQAVDAGKIRPKSGRVQVLCAPFVDPGKTELPMVTIHLDSQQPSEFGLSGLLETEPLEGIGSDETEGNLTRVTVNIIAVSLNPDERNALGRLLSHIVVTNLDIFEQQGLQNPTLSVSHTELLPETNAAALYLATASFNCLASSDATAAGVGIETVITALESTNG</sequence>
<comment type="caution">
    <text evidence="1">The sequence shown here is derived from an EMBL/GenBank/DDBJ whole genome shotgun (WGS) entry which is preliminary data.</text>
</comment>
<proteinExistence type="predicted"/>
<gene>
    <name evidence="1" type="ORF">EOD42_22450</name>
</gene>
<protein>
    <submittedName>
        <fullName evidence="1">Uncharacterized protein</fullName>
    </submittedName>
</protein>
<dbReference type="AlphaFoldDB" id="A0A437M128"/>
<reference evidence="1 2" key="1">
    <citation type="submission" date="2019-01" db="EMBL/GenBank/DDBJ databases">
        <authorList>
            <person name="Chen W.-M."/>
        </authorList>
    </citation>
    <scope>NUCLEOTIDE SEQUENCE [LARGE SCALE GENOMIC DNA]</scope>
    <source>
        <strain evidence="1 2">CCP-6</strain>
    </source>
</reference>
<dbReference type="RefSeq" id="WP_127789837.1">
    <property type="nucleotide sequence ID" value="NZ_SACL01000011.1"/>
</dbReference>
<organism evidence="1 2">
    <name type="scientific">Rhodovarius crocodyli</name>
    <dbReference type="NCBI Taxonomy" id="1979269"/>
    <lineage>
        <taxon>Bacteria</taxon>
        <taxon>Pseudomonadati</taxon>
        <taxon>Pseudomonadota</taxon>
        <taxon>Alphaproteobacteria</taxon>
        <taxon>Acetobacterales</taxon>
        <taxon>Roseomonadaceae</taxon>
        <taxon>Rhodovarius</taxon>
    </lineage>
</organism>
<keyword evidence="2" id="KW-1185">Reference proteome</keyword>
<accession>A0A437M128</accession>
<dbReference type="OrthoDB" id="9255698at2"/>
<dbReference type="Proteomes" id="UP000282957">
    <property type="component" value="Unassembled WGS sequence"/>
</dbReference>
<dbReference type="EMBL" id="SACL01000011">
    <property type="protein sequence ID" value="RVT91419.1"/>
    <property type="molecule type" value="Genomic_DNA"/>
</dbReference>
<name>A0A437M128_9PROT</name>
<evidence type="ECO:0000313" key="2">
    <source>
        <dbReference type="Proteomes" id="UP000282957"/>
    </source>
</evidence>